<sequence length="207" mass="23286">MKEKLAPIHFVQYNRIHLQETLENHLVKAFSLEDTHAQAMERFGAPSQEVSLELQIDLDNIHGWLEGHLVANEKRIAQLVKKVLESQGEEALQEAYAAFGQELGQRYAGSVSLNSSQELYQFITTVLLDGMPCDKVNQLVEASEDTLVWHAVRDVHGKYYNEAGVHDGLFYTLRESFLGGVLQALGSFAYSIEVEDDAIINQVKILN</sequence>
<name>A0A941CQ20_9CLOT</name>
<dbReference type="Proteomes" id="UP000675379">
    <property type="component" value="Unassembled WGS sequence"/>
</dbReference>
<organism evidence="1 2">
    <name type="scientific">Proteiniclasticum sediminis</name>
    <dbReference type="NCBI Taxonomy" id="2804028"/>
    <lineage>
        <taxon>Bacteria</taxon>
        <taxon>Bacillati</taxon>
        <taxon>Bacillota</taxon>
        <taxon>Clostridia</taxon>
        <taxon>Eubacteriales</taxon>
        <taxon>Clostridiaceae</taxon>
        <taxon>Proteiniclasticum</taxon>
    </lineage>
</organism>
<evidence type="ECO:0000313" key="2">
    <source>
        <dbReference type="Proteomes" id="UP000675379"/>
    </source>
</evidence>
<evidence type="ECO:0000313" key="1">
    <source>
        <dbReference type="EMBL" id="MBR0576660.1"/>
    </source>
</evidence>
<reference evidence="1" key="1">
    <citation type="submission" date="2021-04" db="EMBL/GenBank/DDBJ databases">
        <title>Proteiniclasticum sedimins sp. nov., an obligate anaerobic bacterium isolated from anaerobic sludge.</title>
        <authorList>
            <person name="Liu J."/>
        </authorList>
    </citation>
    <scope>NUCLEOTIDE SEQUENCE</scope>
    <source>
        <strain evidence="1">BAD-10</strain>
    </source>
</reference>
<gene>
    <name evidence="1" type="ORF">KCG48_09950</name>
</gene>
<keyword evidence="2" id="KW-1185">Reference proteome</keyword>
<protein>
    <submittedName>
        <fullName evidence="1">Uncharacterized protein</fullName>
    </submittedName>
</protein>
<dbReference type="EMBL" id="JAGSCS010000013">
    <property type="protein sequence ID" value="MBR0576660.1"/>
    <property type="molecule type" value="Genomic_DNA"/>
</dbReference>
<accession>A0A941CQ20</accession>
<comment type="caution">
    <text evidence="1">The sequence shown here is derived from an EMBL/GenBank/DDBJ whole genome shotgun (WGS) entry which is preliminary data.</text>
</comment>
<dbReference type="RefSeq" id="WP_211801911.1">
    <property type="nucleotide sequence ID" value="NZ_JAGSCS010000013.1"/>
</dbReference>
<proteinExistence type="predicted"/>
<dbReference type="AlphaFoldDB" id="A0A941CQ20"/>